<comment type="catalytic activity">
    <reaction evidence="1">
        <text>Endohydrolysis of (1-&gt;4)-beta-D-glucosidic linkages in cellulose, lichenin and cereal beta-D-glucans.</text>
        <dbReference type="EC" id="3.2.1.4"/>
    </reaction>
</comment>
<dbReference type="Pfam" id="PF00759">
    <property type="entry name" value="Glyco_hydro_9"/>
    <property type="match status" value="1"/>
</dbReference>
<organism evidence="8 9">
    <name type="scientific">Pyrus ussuriensis x Pyrus communis</name>
    <dbReference type="NCBI Taxonomy" id="2448454"/>
    <lineage>
        <taxon>Eukaryota</taxon>
        <taxon>Viridiplantae</taxon>
        <taxon>Streptophyta</taxon>
        <taxon>Embryophyta</taxon>
        <taxon>Tracheophyta</taxon>
        <taxon>Spermatophyta</taxon>
        <taxon>Magnoliopsida</taxon>
        <taxon>eudicotyledons</taxon>
        <taxon>Gunneridae</taxon>
        <taxon>Pentapetalae</taxon>
        <taxon>rosids</taxon>
        <taxon>fabids</taxon>
        <taxon>Rosales</taxon>
        <taxon>Rosaceae</taxon>
        <taxon>Amygdaloideae</taxon>
        <taxon>Maleae</taxon>
        <taxon>Pyrus</taxon>
    </lineage>
</organism>
<evidence type="ECO:0000259" key="7">
    <source>
        <dbReference type="Pfam" id="PF12146"/>
    </source>
</evidence>
<dbReference type="Gene3D" id="3.40.50.720">
    <property type="entry name" value="NAD(P)-binding Rossmann-like Domain"/>
    <property type="match status" value="1"/>
</dbReference>
<dbReference type="GO" id="GO:0005829">
    <property type="term" value="C:cytosol"/>
    <property type="evidence" value="ECO:0007669"/>
    <property type="project" value="TreeGrafter"/>
</dbReference>
<dbReference type="SUPFAM" id="SSF53474">
    <property type="entry name" value="alpha/beta-Hydrolases"/>
    <property type="match status" value="1"/>
</dbReference>
<dbReference type="Proteomes" id="UP000327157">
    <property type="component" value="Unassembled WGS sequence"/>
</dbReference>
<feature type="domain" description="Serine aminopeptidase S33" evidence="7">
    <location>
        <begin position="274"/>
        <end position="469"/>
    </location>
</feature>
<evidence type="ECO:0000256" key="1">
    <source>
        <dbReference type="ARBA" id="ARBA00000966"/>
    </source>
</evidence>
<dbReference type="AlphaFoldDB" id="A0A5N5FS90"/>
<dbReference type="Pfam" id="PF12146">
    <property type="entry name" value="Hydrolase_4"/>
    <property type="match status" value="1"/>
</dbReference>
<dbReference type="EC" id="3.2.1.4" evidence="3"/>
<feature type="domain" description="Glycerol-3-phosphate dehydrogenase NAD-dependent N-terminal" evidence="6">
    <location>
        <begin position="45"/>
        <end position="113"/>
    </location>
</feature>
<dbReference type="Pfam" id="PF01210">
    <property type="entry name" value="NAD_Gly3P_dh_N"/>
    <property type="match status" value="1"/>
</dbReference>
<dbReference type="GO" id="GO:0030245">
    <property type="term" value="P:cellulose catabolic process"/>
    <property type="evidence" value="ECO:0007669"/>
    <property type="project" value="UniProtKB-KW"/>
</dbReference>
<evidence type="ECO:0000259" key="6">
    <source>
        <dbReference type="Pfam" id="PF01210"/>
    </source>
</evidence>
<name>A0A5N5FS90_9ROSA</name>
<reference evidence="8 9" key="1">
    <citation type="submission" date="2019-09" db="EMBL/GenBank/DDBJ databases">
        <authorList>
            <person name="Ou C."/>
        </authorList>
    </citation>
    <scope>NUCLEOTIDE SEQUENCE [LARGE SCALE GENOMIC DNA]</scope>
    <source>
        <strain evidence="8">S2</strain>
        <tissue evidence="8">Leaf</tissue>
    </source>
</reference>
<keyword evidence="4" id="KW-0624">Polysaccharide degradation</keyword>
<protein>
    <recommendedName>
        <fullName evidence="3">cellulase</fullName>
        <ecNumber evidence="3">3.2.1.4</ecNumber>
    </recommendedName>
</protein>
<dbReference type="GO" id="GO:0051287">
    <property type="term" value="F:NAD binding"/>
    <property type="evidence" value="ECO:0007669"/>
    <property type="project" value="InterPro"/>
</dbReference>
<dbReference type="GO" id="GO:0016616">
    <property type="term" value="F:oxidoreductase activity, acting on the CH-OH group of donors, NAD or NADP as acceptor"/>
    <property type="evidence" value="ECO:0007669"/>
    <property type="project" value="InterPro"/>
</dbReference>
<evidence type="ECO:0000313" key="9">
    <source>
        <dbReference type="Proteomes" id="UP000327157"/>
    </source>
</evidence>
<dbReference type="InterPro" id="IPR001701">
    <property type="entry name" value="Glyco_hydro_9"/>
</dbReference>
<keyword evidence="9" id="KW-1185">Reference proteome</keyword>
<keyword evidence="4" id="KW-0119">Carbohydrate metabolism</keyword>
<dbReference type="InterPro" id="IPR011128">
    <property type="entry name" value="G3P_DH_NAD-dep_N"/>
</dbReference>
<evidence type="ECO:0000259" key="5">
    <source>
        <dbReference type="Pfam" id="PF00759"/>
    </source>
</evidence>
<keyword evidence="4" id="KW-0136">Cellulose degradation</keyword>
<comment type="caution">
    <text evidence="8">The sequence shown here is derived from an EMBL/GenBank/DDBJ whole genome shotgun (WGS) entry which is preliminary data.</text>
</comment>
<dbReference type="SUPFAM" id="SSF48208">
    <property type="entry name" value="Six-hairpin glycosidases"/>
    <property type="match status" value="1"/>
</dbReference>
<sequence length="497" mass="54957">MANNSQPRLFQQFVVNHVICCCLIPFHWLDQKPIARTKKSMVCPIPEHVNPGLPFISVSKSLEVNTLRTVSQITPQALKNHREPFIALSGPSFALELMNKLPTAMVVASKDKRIGKCNSAASGLVEFIALHPIPQVLASALSDHLTSPLKPWLPNIVGLIKPSGPKPIPSTLAPLRRPSDSPTWFKPLRPGPIWLRNVYKVSTQNPGSDVASETAAALAVASVVFKDSYSSYSAKLLHTAMKMFDFVDKYRVFDNPINNQGSTGKKETENSIMVNLAVALENEGISSFRFDFAGNGESEGTIQHASFRREADDLHSVVEYFSGVKRAPSAIIGHSRGGDAVLLYASIYHDICTVVNVSGRYDLKRGIEEHYGKDFMEVIKKEGFIDVKNKSGDGNYRVTKESLMDRLSTDMHESCLKITKNAVHLRFYTYRVVTIHGTTDEINPVEDALEFAKIVPNHKLHLIEGANHLYTSHQAKLASVVVDFIKAALQQDKATSN</sequence>
<dbReference type="PANTHER" id="PTHR42886">
    <property type="entry name" value="RE40534P-RELATED"/>
    <property type="match status" value="1"/>
</dbReference>
<reference evidence="8 9" key="2">
    <citation type="submission" date="2019-11" db="EMBL/GenBank/DDBJ databases">
        <title>A de novo genome assembly of a pear dwarfing rootstock.</title>
        <authorList>
            <person name="Wang F."/>
            <person name="Wang J."/>
            <person name="Li S."/>
            <person name="Zhang Y."/>
            <person name="Fang M."/>
            <person name="Ma L."/>
            <person name="Zhao Y."/>
            <person name="Jiang S."/>
        </authorList>
    </citation>
    <scope>NUCLEOTIDE SEQUENCE [LARGE SCALE GENOMIC DNA]</scope>
    <source>
        <strain evidence="8">S2</strain>
        <tissue evidence="8">Leaf</tissue>
    </source>
</reference>
<dbReference type="InterPro" id="IPR008928">
    <property type="entry name" value="6-hairpin_glycosidase_sf"/>
</dbReference>
<dbReference type="InterPro" id="IPR029058">
    <property type="entry name" value="AB_hydrolase_fold"/>
</dbReference>
<dbReference type="InterPro" id="IPR022742">
    <property type="entry name" value="Hydrolase_4"/>
</dbReference>
<dbReference type="GO" id="GO:0008810">
    <property type="term" value="F:cellulase activity"/>
    <property type="evidence" value="ECO:0007669"/>
    <property type="project" value="UniProtKB-EC"/>
</dbReference>
<dbReference type="InterPro" id="IPR036291">
    <property type="entry name" value="NAD(P)-bd_dom_sf"/>
</dbReference>
<accession>A0A5N5FS90</accession>
<evidence type="ECO:0000256" key="2">
    <source>
        <dbReference type="ARBA" id="ARBA00007072"/>
    </source>
</evidence>
<feature type="domain" description="Glycoside hydrolase family 9" evidence="5">
    <location>
        <begin position="195"/>
        <end position="260"/>
    </location>
</feature>
<gene>
    <name evidence="8" type="ORF">D8674_036684</name>
</gene>
<proteinExistence type="inferred from homology"/>
<dbReference type="PANTHER" id="PTHR42886:SF53">
    <property type="entry name" value="ALPHA_BETA-HYDROLASES SUPERFAMILY PROTEIN"/>
    <property type="match status" value="1"/>
</dbReference>
<comment type="similarity">
    <text evidence="2">Belongs to the glycosyl hydrolase 9 (cellulase E) family.</text>
</comment>
<dbReference type="GO" id="GO:0046168">
    <property type="term" value="P:glycerol-3-phosphate catabolic process"/>
    <property type="evidence" value="ECO:0007669"/>
    <property type="project" value="InterPro"/>
</dbReference>
<evidence type="ECO:0000256" key="4">
    <source>
        <dbReference type="ARBA" id="ARBA00023001"/>
    </source>
</evidence>
<dbReference type="EMBL" id="SMOL01000636">
    <property type="protein sequence ID" value="KAB2604240.1"/>
    <property type="molecule type" value="Genomic_DNA"/>
</dbReference>
<evidence type="ECO:0000256" key="3">
    <source>
        <dbReference type="ARBA" id="ARBA00012601"/>
    </source>
</evidence>
<dbReference type="OrthoDB" id="9988524at2759"/>
<evidence type="ECO:0000313" key="8">
    <source>
        <dbReference type="EMBL" id="KAB2604240.1"/>
    </source>
</evidence>
<dbReference type="SUPFAM" id="SSF51735">
    <property type="entry name" value="NAD(P)-binding Rossmann-fold domains"/>
    <property type="match status" value="1"/>
</dbReference>
<dbReference type="Gene3D" id="3.40.50.1820">
    <property type="entry name" value="alpha/beta hydrolase"/>
    <property type="match status" value="1"/>
</dbReference>